<feature type="domain" description="Pyrin" evidence="1">
    <location>
        <begin position="1"/>
        <end position="90"/>
    </location>
</feature>
<proteinExistence type="predicted"/>
<dbReference type="InterPro" id="IPR011029">
    <property type="entry name" value="DEATH-like_dom_sf"/>
</dbReference>
<dbReference type="PROSITE" id="PS50824">
    <property type="entry name" value="DAPIN"/>
    <property type="match status" value="1"/>
</dbReference>
<dbReference type="Ensembl" id="ENSSPAT00000000437.1">
    <property type="protein sequence ID" value="ENSSPAP00000000429.1"/>
    <property type="gene ID" value="ENSSPAG00000000336.1"/>
</dbReference>
<reference evidence="2" key="1">
    <citation type="submission" date="2023-09" db="UniProtKB">
        <authorList>
            <consortium name="Ensembl"/>
        </authorList>
    </citation>
    <scope>IDENTIFICATION</scope>
</reference>
<evidence type="ECO:0000259" key="1">
    <source>
        <dbReference type="PROSITE" id="PS50824"/>
    </source>
</evidence>
<dbReference type="SMART" id="SM01289">
    <property type="entry name" value="PYRIN"/>
    <property type="match status" value="1"/>
</dbReference>
<dbReference type="Pfam" id="PF02758">
    <property type="entry name" value="PYRIN"/>
    <property type="match status" value="1"/>
</dbReference>
<dbReference type="GeneTree" id="ENSGT01120000272237"/>
<dbReference type="InterPro" id="IPR004020">
    <property type="entry name" value="DAPIN"/>
</dbReference>
<accession>A0A3B4Z121</accession>
<dbReference type="AlphaFoldDB" id="A0A3B4Z121"/>
<dbReference type="CDD" id="cd08321">
    <property type="entry name" value="Pyrin_ASC-like"/>
    <property type="match status" value="1"/>
</dbReference>
<organism evidence="2">
    <name type="scientific">Stegastes partitus</name>
    <name type="common">bicolor damselfish</name>
    <dbReference type="NCBI Taxonomy" id="144197"/>
    <lineage>
        <taxon>Eukaryota</taxon>
        <taxon>Metazoa</taxon>
        <taxon>Chordata</taxon>
        <taxon>Craniata</taxon>
        <taxon>Vertebrata</taxon>
        <taxon>Euteleostomi</taxon>
        <taxon>Actinopterygii</taxon>
        <taxon>Neopterygii</taxon>
        <taxon>Teleostei</taxon>
        <taxon>Neoteleostei</taxon>
        <taxon>Acanthomorphata</taxon>
        <taxon>Ovalentaria</taxon>
        <taxon>Pomacentridae</taxon>
        <taxon>Stegastes</taxon>
    </lineage>
</organism>
<name>A0A3B4Z121_9TELE</name>
<sequence>LGISEELLFATLEELLADQLKTFQWFLASNVLEGFDHIPRARIEDVDRTSTVDLLVNTYGYDGAVTVTVRLKKMVSRFKLIYLCVNLIFK</sequence>
<dbReference type="Gene3D" id="1.10.533.10">
    <property type="entry name" value="Death Domain, Fas"/>
    <property type="match status" value="1"/>
</dbReference>
<protein>
    <recommendedName>
        <fullName evidence="1">Pyrin domain-containing protein</fullName>
    </recommendedName>
</protein>
<dbReference type="SUPFAM" id="SSF47986">
    <property type="entry name" value="DEATH domain"/>
    <property type="match status" value="1"/>
</dbReference>
<evidence type="ECO:0000313" key="2">
    <source>
        <dbReference type="Ensembl" id="ENSSPAP00000000429.1"/>
    </source>
</evidence>